<evidence type="ECO:0000313" key="2">
    <source>
        <dbReference type="EMBL" id="SES30412.1"/>
    </source>
</evidence>
<keyword evidence="1" id="KW-0472">Membrane</keyword>
<dbReference type="Proteomes" id="UP000199318">
    <property type="component" value="Unassembled WGS sequence"/>
</dbReference>
<keyword evidence="1" id="KW-1133">Transmembrane helix</keyword>
<feature type="transmembrane region" description="Helical" evidence="1">
    <location>
        <begin position="6"/>
        <end position="35"/>
    </location>
</feature>
<dbReference type="RefSeq" id="WP_093074509.1">
    <property type="nucleotide sequence ID" value="NZ_FOGV01000030.1"/>
</dbReference>
<keyword evidence="1" id="KW-0812">Transmembrane</keyword>
<organism evidence="2 3">
    <name type="scientific">Salisediminibacterium halotolerans</name>
    <dbReference type="NCBI Taxonomy" id="517425"/>
    <lineage>
        <taxon>Bacteria</taxon>
        <taxon>Bacillati</taxon>
        <taxon>Bacillota</taxon>
        <taxon>Bacilli</taxon>
        <taxon>Bacillales</taxon>
        <taxon>Bacillaceae</taxon>
        <taxon>Salisediminibacterium</taxon>
    </lineage>
</organism>
<reference evidence="3" key="1">
    <citation type="submission" date="2016-10" db="EMBL/GenBank/DDBJ databases">
        <authorList>
            <person name="de Groot N.N."/>
        </authorList>
    </citation>
    <scope>NUCLEOTIDE SEQUENCE [LARGE SCALE GENOMIC DNA]</scope>
    <source>
        <strain evidence="3">10nlg</strain>
    </source>
</reference>
<comment type="caution">
    <text evidence="2">The sequence shown here is derived from an EMBL/GenBank/DDBJ whole genome shotgun (WGS) entry which is preliminary data.</text>
</comment>
<dbReference type="STRING" id="1464123.SAMN05444126_1302"/>
<protein>
    <submittedName>
        <fullName evidence="2">Uncharacterized protein</fullName>
    </submittedName>
</protein>
<proteinExistence type="predicted"/>
<sequence length="59" mass="6549">MIPEQLFRFVLVGGVVGVFFGGFWQGVGAMALVWIGKRFDEYVKSQEQQKAAAALPEDE</sequence>
<gene>
    <name evidence="2" type="ORF">SAMN05444126_1302</name>
</gene>
<name>A0A1H9W920_9BACI</name>
<dbReference type="EMBL" id="FOGV01000030">
    <property type="protein sequence ID" value="SES30412.1"/>
    <property type="molecule type" value="Genomic_DNA"/>
</dbReference>
<keyword evidence="3" id="KW-1185">Reference proteome</keyword>
<accession>A0A1H9W920</accession>
<evidence type="ECO:0000256" key="1">
    <source>
        <dbReference type="SAM" id="Phobius"/>
    </source>
</evidence>
<evidence type="ECO:0000313" key="3">
    <source>
        <dbReference type="Proteomes" id="UP000199318"/>
    </source>
</evidence>
<dbReference type="AlphaFoldDB" id="A0A1H9W920"/>